<protein>
    <submittedName>
        <fullName evidence="1">Uncharacterized protein</fullName>
    </submittedName>
</protein>
<evidence type="ECO:0000313" key="1">
    <source>
        <dbReference type="EMBL" id="KAJ4957396.1"/>
    </source>
</evidence>
<sequence>MVSLSVVSSANVIVGNLAGPAVSFAAGKPSGSERTMFDLDRKSEIAEWLLQIFFVVHDGRSTLEESRTAPVGKGNRNGIDAVTIFQRLQREVCMLRPGHVFLQMDECLMIELQQGCESVIHTAVFAECW</sequence>
<gene>
    <name evidence="1" type="ORF">NE237_024507</name>
</gene>
<evidence type="ECO:0000313" key="2">
    <source>
        <dbReference type="Proteomes" id="UP001141806"/>
    </source>
</evidence>
<proteinExistence type="predicted"/>
<reference evidence="1" key="1">
    <citation type="journal article" date="2023" name="Plant J.">
        <title>The genome of the king protea, Protea cynaroides.</title>
        <authorList>
            <person name="Chang J."/>
            <person name="Duong T.A."/>
            <person name="Schoeman C."/>
            <person name="Ma X."/>
            <person name="Roodt D."/>
            <person name="Barker N."/>
            <person name="Li Z."/>
            <person name="Van de Peer Y."/>
            <person name="Mizrachi E."/>
        </authorList>
    </citation>
    <scope>NUCLEOTIDE SEQUENCE</scope>
    <source>
        <tissue evidence="1">Young leaves</tissue>
    </source>
</reference>
<dbReference type="EMBL" id="JAMYWD010000010">
    <property type="protein sequence ID" value="KAJ4957396.1"/>
    <property type="molecule type" value="Genomic_DNA"/>
</dbReference>
<comment type="caution">
    <text evidence="1">The sequence shown here is derived from an EMBL/GenBank/DDBJ whole genome shotgun (WGS) entry which is preliminary data.</text>
</comment>
<dbReference type="Proteomes" id="UP001141806">
    <property type="component" value="Unassembled WGS sequence"/>
</dbReference>
<name>A0A9Q0H011_9MAGN</name>
<keyword evidence="2" id="KW-1185">Reference proteome</keyword>
<accession>A0A9Q0H011</accession>
<dbReference type="AlphaFoldDB" id="A0A9Q0H011"/>
<organism evidence="1 2">
    <name type="scientific">Protea cynaroides</name>
    <dbReference type="NCBI Taxonomy" id="273540"/>
    <lineage>
        <taxon>Eukaryota</taxon>
        <taxon>Viridiplantae</taxon>
        <taxon>Streptophyta</taxon>
        <taxon>Embryophyta</taxon>
        <taxon>Tracheophyta</taxon>
        <taxon>Spermatophyta</taxon>
        <taxon>Magnoliopsida</taxon>
        <taxon>Proteales</taxon>
        <taxon>Proteaceae</taxon>
        <taxon>Protea</taxon>
    </lineage>
</organism>